<dbReference type="AlphaFoldDB" id="A0A0L0RYQ0"/>
<gene>
    <name evidence="2" type="ORF">AMAG_01385</name>
</gene>
<name>A0A0L0RYQ0_ALLM3</name>
<feature type="compositionally biased region" description="Basic and acidic residues" evidence="1">
    <location>
        <begin position="245"/>
        <end position="258"/>
    </location>
</feature>
<dbReference type="PANTHER" id="PTHR40132:SF1">
    <property type="entry name" value="PRE-MRNA-SPLICING FACTOR 38B"/>
    <property type="match status" value="1"/>
</dbReference>
<feature type="compositionally biased region" description="Polar residues" evidence="1">
    <location>
        <begin position="303"/>
        <end position="314"/>
    </location>
</feature>
<keyword evidence="3" id="KW-1185">Reference proteome</keyword>
<feature type="compositionally biased region" description="Low complexity" evidence="1">
    <location>
        <begin position="234"/>
        <end position="244"/>
    </location>
</feature>
<feature type="compositionally biased region" description="Basic and acidic residues" evidence="1">
    <location>
        <begin position="118"/>
        <end position="151"/>
    </location>
</feature>
<reference evidence="2 3" key="1">
    <citation type="submission" date="2009-11" db="EMBL/GenBank/DDBJ databases">
        <title>Annotation of Allomyces macrogynus ATCC 38327.</title>
        <authorList>
            <consortium name="The Broad Institute Genome Sequencing Platform"/>
            <person name="Russ C."/>
            <person name="Cuomo C."/>
            <person name="Burger G."/>
            <person name="Gray M.W."/>
            <person name="Holland P.W.H."/>
            <person name="King N."/>
            <person name="Lang F.B.F."/>
            <person name="Roger A.J."/>
            <person name="Ruiz-Trillo I."/>
            <person name="Young S.K."/>
            <person name="Zeng Q."/>
            <person name="Gargeya S."/>
            <person name="Fitzgerald M."/>
            <person name="Haas B."/>
            <person name="Abouelleil A."/>
            <person name="Alvarado L."/>
            <person name="Arachchi H.M."/>
            <person name="Berlin A."/>
            <person name="Chapman S.B."/>
            <person name="Gearin G."/>
            <person name="Goldberg J."/>
            <person name="Griggs A."/>
            <person name="Gujja S."/>
            <person name="Hansen M."/>
            <person name="Heiman D."/>
            <person name="Howarth C."/>
            <person name="Larimer J."/>
            <person name="Lui A."/>
            <person name="MacDonald P.J.P."/>
            <person name="McCowen C."/>
            <person name="Montmayeur A."/>
            <person name="Murphy C."/>
            <person name="Neiman D."/>
            <person name="Pearson M."/>
            <person name="Priest M."/>
            <person name="Roberts A."/>
            <person name="Saif S."/>
            <person name="Shea T."/>
            <person name="Sisk P."/>
            <person name="Stolte C."/>
            <person name="Sykes S."/>
            <person name="Wortman J."/>
            <person name="Nusbaum C."/>
            <person name="Birren B."/>
        </authorList>
    </citation>
    <scope>NUCLEOTIDE SEQUENCE [LARGE SCALE GENOMIC DNA]</scope>
    <source>
        <strain evidence="2 3">ATCC 38327</strain>
    </source>
</reference>
<dbReference type="PANTHER" id="PTHR40132">
    <property type="entry name" value="PRE-MRNA-SPLICING FACTOR 38B"/>
    <property type="match status" value="1"/>
</dbReference>
<dbReference type="Proteomes" id="UP000054350">
    <property type="component" value="Unassembled WGS sequence"/>
</dbReference>
<evidence type="ECO:0000313" key="3">
    <source>
        <dbReference type="Proteomes" id="UP000054350"/>
    </source>
</evidence>
<dbReference type="OrthoDB" id="2431475at2759"/>
<sequence>MYKPNVIDSLVRAALGSSARNVADHDLDAYIAQLIAKEATDKRKKYQAAGIAAAYLPAAAAAPASVPESRALRPNVGFLKNVMRQTSGHNAAVARAAAAAAAASSSHNPDDDGDDDETVRNCERESTHECNRDHRDDTSRDRDEASRDRAARGGLPQGRRRIRSASPHTSSSSVPRATRRSKRSRSRSPSKDRTDLDDDGDERRHRRHRDRRRHHDSSDDDDEETASRRRRRGAAPTSSSSSSSDARRTRRERERERSPPGSSSRHGNDDTRSDRERPSSSSSSRRAHHPADARSAILRHLSPSLSPTPYQLSPSRRARN</sequence>
<feature type="region of interest" description="Disordered" evidence="1">
    <location>
        <begin position="100"/>
        <end position="320"/>
    </location>
</feature>
<protein>
    <submittedName>
        <fullName evidence="2">Uncharacterized protein</fullName>
    </submittedName>
</protein>
<dbReference type="EMBL" id="GG745329">
    <property type="protein sequence ID" value="KNE55497.1"/>
    <property type="molecule type" value="Genomic_DNA"/>
</dbReference>
<dbReference type="VEuPathDB" id="FungiDB:AMAG_01385"/>
<proteinExistence type="predicted"/>
<evidence type="ECO:0000256" key="1">
    <source>
        <dbReference type="SAM" id="MobiDB-lite"/>
    </source>
</evidence>
<feature type="compositionally biased region" description="Basic residues" evidence="1">
    <location>
        <begin position="177"/>
        <end position="188"/>
    </location>
</feature>
<organism evidence="2 3">
    <name type="scientific">Allomyces macrogynus (strain ATCC 38327)</name>
    <name type="common">Allomyces javanicus var. macrogynus</name>
    <dbReference type="NCBI Taxonomy" id="578462"/>
    <lineage>
        <taxon>Eukaryota</taxon>
        <taxon>Fungi</taxon>
        <taxon>Fungi incertae sedis</taxon>
        <taxon>Blastocladiomycota</taxon>
        <taxon>Blastocladiomycetes</taxon>
        <taxon>Blastocladiales</taxon>
        <taxon>Blastocladiaceae</taxon>
        <taxon>Allomyces</taxon>
    </lineage>
</organism>
<feature type="compositionally biased region" description="Basic and acidic residues" evidence="1">
    <location>
        <begin position="266"/>
        <end position="278"/>
    </location>
</feature>
<evidence type="ECO:0000313" key="2">
    <source>
        <dbReference type="EMBL" id="KNE55497.1"/>
    </source>
</evidence>
<reference evidence="3" key="2">
    <citation type="submission" date="2009-11" db="EMBL/GenBank/DDBJ databases">
        <title>The Genome Sequence of Allomyces macrogynus strain ATCC 38327.</title>
        <authorList>
            <consortium name="The Broad Institute Genome Sequencing Platform"/>
            <person name="Russ C."/>
            <person name="Cuomo C."/>
            <person name="Shea T."/>
            <person name="Young S.K."/>
            <person name="Zeng Q."/>
            <person name="Koehrsen M."/>
            <person name="Haas B."/>
            <person name="Borodovsky M."/>
            <person name="Guigo R."/>
            <person name="Alvarado L."/>
            <person name="Berlin A."/>
            <person name="Borenstein D."/>
            <person name="Chen Z."/>
            <person name="Engels R."/>
            <person name="Freedman E."/>
            <person name="Gellesch M."/>
            <person name="Goldberg J."/>
            <person name="Griggs A."/>
            <person name="Gujja S."/>
            <person name="Heiman D."/>
            <person name="Hepburn T."/>
            <person name="Howarth C."/>
            <person name="Jen D."/>
            <person name="Larson L."/>
            <person name="Lewis B."/>
            <person name="Mehta T."/>
            <person name="Park D."/>
            <person name="Pearson M."/>
            <person name="Roberts A."/>
            <person name="Saif S."/>
            <person name="Shenoy N."/>
            <person name="Sisk P."/>
            <person name="Stolte C."/>
            <person name="Sykes S."/>
            <person name="Walk T."/>
            <person name="White J."/>
            <person name="Yandava C."/>
            <person name="Burger G."/>
            <person name="Gray M.W."/>
            <person name="Holland P.W.H."/>
            <person name="King N."/>
            <person name="Lang F.B.F."/>
            <person name="Roger A.J."/>
            <person name="Ruiz-Trillo I."/>
            <person name="Lander E."/>
            <person name="Nusbaum C."/>
        </authorList>
    </citation>
    <scope>NUCLEOTIDE SEQUENCE [LARGE SCALE GENOMIC DNA]</scope>
    <source>
        <strain evidence="3">ATCC 38327</strain>
    </source>
</reference>
<accession>A0A0L0RYQ0</accession>
<feature type="compositionally biased region" description="Low complexity" evidence="1">
    <location>
        <begin position="164"/>
        <end position="176"/>
    </location>
</feature>
<feature type="compositionally biased region" description="Basic residues" evidence="1">
    <location>
        <begin position="204"/>
        <end position="215"/>
    </location>
</feature>
<dbReference type="OMA" id="ETDNHNT"/>
<dbReference type="STRING" id="578462.A0A0L0RYQ0"/>